<proteinExistence type="predicted"/>
<dbReference type="Proteomes" id="UP001165083">
    <property type="component" value="Unassembled WGS sequence"/>
</dbReference>
<name>A0A9W6X3Y9_9STRA</name>
<evidence type="ECO:0000313" key="2">
    <source>
        <dbReference type="Proteomes" id="UP001165083"/>
    </source>
</evidence>
<dbReference type="EMBL" id="BSXW01000831">
    <property type="protein sequence ID" value="GMF30351.1"/>
    <property type="molecule type" value="Genomic_DNA"/>
</dbReference>
<keyword evidence="2" id="KW-1185">Reference proteome</keyword>
<protein>
    <submittedName>
        <fullName evidence="1">Unnamed protein product</fullName>
    </submittedName>
</protein>
<dbReference type="AlphaFoldDB" id="A0A9W6X3Y9"/>
<evidence type="ECO:0000313" key="1">
    <source>
        <dbReference type="EMBL" id="GMF30351.1"/>
    </source>
</evidence>
<organism evidence="1 2">
    <name type="scientific">Phytophthora lilii</name>
    <dbReference type="NCBI Taxonomy" id="2077276"/>
    <lineage>
        <taxon>Eukaryota</taxon>
        <taxon>Sar</taxon>
        <taxon>Stramenopiles</taxon>
        <taxon>Oomycota</taxon>
        <taxon>Peronosporomycetes</taxon>
        <taxon>Peronosporales</taxon>
        <taxon>Peronosporaceae</taxon>
        <taxon>Phytophthora</taxon>
    </lineage>
</organism>
<comment type="caution">
    <text evidence="1">The sequence shown here is derived from an EMBL/GenBank/DDBJ whole genome shotgun (WGS) entry which is preliminary data.</text>
</comment>
<reference evidence="1" key="1">
    <citation type="submission" date="2023-04" db="EMBL/GenBank/DDBJ databases">
        <title>Phytophthora lilii NBRC 32176.</title>
        <authorList>
            <person name="Ichikawa N."/>
            <person name="Sato H."/>
            <person name="Tonouchi N."/>
        </authorList>
    </citation>
    <scope>NUCLEOTIDE SEQUENCE</scope>
    <source>
        <strain evidence="1">NBRC 32176</strain>
    </source>
</reference>
<dbReference type="Gene3D" id="3.40.1440.10">
    <property type="entry name" value="GIY-YIG endonuclease"/>
    <property type="match status" value="1"/>
</dbReference>
<accession>A0A9W6X3Y9</accession>
<dbReference type="OrthoDB" id="115808at2759"/>
<gene>
    <name evidence="1" type="ORF">Plil01_001293300</name>
</gene>
<sequence length="141" mass="16532">MKGFIYKISNADNSIIFIGSSCKTMQSYWKDVKNMYKTWLRTGKPYSVIYDHFKKDGVESFGIELLSEHELVKGIDIYEHKQLAINSMTCINNHEHDFRIGNQKNDNVDPKYDPRRKIQCQCGSTYSRYNDLLIVDTTIYL</sequence>
<dbReference type="InterPro" id="IPR035901">
    <property type="entry name" value="GIY-YIG_endonuc_sf"/>
</dbReference>